<protein>
    <submittedName>
        <fullName evidence="1">Uncharacterized protein</fullName>
    </submittedName>
</protein>
<sequence>MPPPDSKAVDWNALVAEGLKTLEALAGQQWTDYNEHDPGVTLLEALAYGLTDLGYRADLSIPDLMADELGRVDLEGACLFTPPRIFPCAPVTLLDLRKGVLDQLPGLANLWFTPSPDELLAGHAQVWLLPASSLLEEEQATFVDSAKQCLSRYRSLGDAFDTVTCIAPEPVYLTLCIRVSQDALPEQVLLEARNAVARALTPPIVFQPYPAPSEDNTPPEELFEGPLLSRGSVQDADLWEPRTPEQLHELVAQALLSVETIEEIVVLEVLPLSQGQGAEGTPRAFEWDPGAAGNDITVLQGRASWKPMAPLARLPAMAPPPGGGAGPNVLGLWADSVSRGSFSDVRRYDPVQDTLPPCYRLERNALPADAPPLRVAQVRQLRAYLFVFEQLLANAFAQLAHAPRLLSCREPVPPYVWQPLYALEGADTVLKGSPVLPPSAPVQSQVAAWASYQEDPANPYASGMRAIVDSWNEAFGQPERFLDCLLARFAESMPSLDWQNFETLEQKRRYLARYPELSAQRHLAFDLEEARRQLKPLPSNVSGLEHRVNLMLAAGPREPLRQYASSIEAGGSGTDDTLYLGRSYYLMEHPLFLGALPSEAPTQGSGTVLLDKDFFCLRITHVLTNWTWFPLRPGFQDYVESFIRESAPAHLDHVFLWIESDAMDAFTALVEQWYADGLPPLDATGSDEQSVEVKTSGSAYALAKWLLEAMRTRQAVSP</sequence>
<reference evidence="1 2" key="1">
    <citation type="submission" date="2022-11" db="EMBL/GenBank/DDBJ databases">
        <title>Minimal conservation of predation-associated metabolite biosynthetic gene clusters underscores biosynthetic potential of Myxococcota including descriptions for ten novel species: Archangium lansinium sp. nov., Myxococcus landrumus sp. nov., Nannocystis bai.</title>
        <authorList>
            <person name="Ahearne A."/>
            <person name="Stevens C."/>
            <person name="Dowd S."/>
        </authorList>
    </citation>
    <scope>NUCLEOTIDE SEQUENCE [LARGE SCALE GENOMIC DNA]</scope>
    <source>
        <strain evidence="1 2">NCWAL01</strain>
    </source>
</reference>
<dbReference type="EMBL" id="JAQNDM010000002">
    <property type="protein sequence ID" value="MDC0713303.1"/>
    <property type="molecule type" value="Genomic_DNA"/>
</dbReference>
<keyword evidence="2" id="KW-1185">Reference proteome</keyword>
<evidence type="ECO:0000313" key="2">
    <source>
        <dbReference type="Proteomes" id="UP001221838"/>
    </source>
</evidence>
<name>A0ABT5DI49_9BACT</name>
<comment type="caution">
    <text evidence="1">The sequence shown here is derived from an EMBL/GenBank/DDBJ whole genome shotgun (WGS) entry which is preliminary data.</text>
</comment>
<dbReference type="RefSeq" id="WP_272143515.1">
    <property type="nucleotide sequence ID" value="NZ_JAQNDM010000002.1"/>
</dbReference>
<dbReference type="Proteomes" id="UP001221838">
    <property type="component" value="Unassembled WGS sequence"/>
</dbReference>
<organism evidence="1 2">
    <name type="scientific">Stigmatella ashevillensis</name>
    <dbReference type="NCBI Taxonomy" id="2995309"/>
    <lineage>
        <taxon>Bacteria</taxon>
        <taxon>Pseudomonadati</taxon>
        <taxon>Myxococcota</taxon>
        <taxon>Myxococcia</taxon>
        <taxon>Myxococcales</taxon>
        <taxon>Cystobacterineae</taxon>
        <taxon>Archangiaceae</taxon>
        <taxon>Stigmatella</taxon>
    </lineage>
</organism>
<accession>A0ABT5DI49</accession>
<gene>
    <name evidence="1" type="ORF">POL68_32875</name>
</gene>
<proteinExistence type="predicted"/>
<evidence type="ECO:0000313" key="1">
    <source>
        <dbReference type="EMBL" id="MDC0713303.1"/>
    </source>
</evidence>